<dbReference type="GO" id="GO:0015234">
    <property type="term" value="F:thiamine transmembrane transporter activity"/>
    <property type="evidence" value="ECO:0007669"/>
    <property type="project" value="InterPro"/>
</dbReference>
<evidence type="ECO:0000313" key="2">
    <source>
        <dbReference type="EMBL" id="MBA2795310.1"/>
    </source>
</evidence>
<dbReference type="GO" id="GO:0005886">
    <property type="term" value="C:plasma membrane"/>
    <property type="evidence" value="ECO:0007669"/>
    <property type="project" value="InterPro"/>
</dbReference>
<dbReference type="NCBIfam" id="TIGR02357">
    <property type="entry name" value="ECF_ThiT_YuaJ"/>
    <property type="match status" value="1"/>
</dbReference>
<sequence length="187" mass="20925">MSQNLNIKYLVEAAIFAALAMVLSFIPDFFSWFSPSFGAIPLVLFALRRGLKYGILSGLIWGLLHFVLGKVYYLSMSQVFIEYILAFTSMGLAGLFSEHLHKALIEQQTTKATNIALFAAFIATATRYLWHFFAGILFWGSYAPKGVSPLWYSFTVNGTAGTFTLILVAIAILLLIRTQRQFFAPKD</sequence>
<proteinExistence type="predicted"/>
<accession>A0A7V9WQP2</accession>
<feature type="transmembrane region" description="Helical" evidence="1">
    <location>
        <begin position="29"/>
        <end position="47"/>
    </location>
</feature>
<gene>
    <name evidence="2" type="primary">thiT</name>
    <name evidence="2" type="ORF">H1B29_02210</name>
</gene>
<protein>
    <submittedName>
        <fullName evidence="2">Energy-coupled thiamine transporter ThiT</fullName>
    </submittedName>
</protein>
<feature type="transmembrane region" description="Helical" evidence="1">
    <location>
        <begin position="54"/>
        <end position="74"/>
    </location>
</feature>
<feature type="transmembrane region" description="Helical" evidence="1">
    <location>
        <begin position="150"/>
        <end position="176"/>
    </location>
</feature>
<dbReference type="Proteomes" id="UP000524462">
    <property type="component" value="Unassembled WGS sequence"/>
</dbReference>
<organism evidence="2 3">
    <name type="scientific">Streptococcus porcinus</name>
    <dbReference type="NCBI Taxonomy" id="1340"/>
    <lineage>
        <taxon>Bacteria</taxon>
        <taxon>Bacillati</taxon>
        <taxon>Bacillota</taxon>
        <taxon>Bacilli</taxon>
        <taxon>Lactobacillales</taxon>
        <taxon>Streptococcaceae</taxon>
        <taxon>Streptococcus</taxon>
    </lineage>
</organism>
<dbReference type="AlphaFoldDB" id="A0A7V9WQP2"/>
<reference evidence="2 3" key="1">
    <citation type="submission" date="2020-07" db="EMBL/GenBank/DDBJ databases">
        <title>Molecular and genomic characterization of Streptococcus porcinus isolated from diseased swine in Brazil.</title>
        <authorList>
            <person name="Moreno L.Z."/>
            <person name="Matajira C.E.C."/>
            <person name="Poor A.P."/>
            <person name="Dutra M.C."/>
            <person name="Moreno A.M."/>
        </authorList>
    </citation>
    <scope>NUCLEOTIDE SEQUENCE [LARGE SCALE GENOMIC DNA]</scope>
    <source>
        <strain evidence="2 3">SP0816-2</strain>
    </source>
</reference>
<keyword evidence="1" id="KW-1133">Transmembrane helix</keyword>
<keyword evidence="1" id="KW-0472">Membrane</keyword>
<dbReference type="Gene3D" id="1.10.1760.20">
    <property type="match status" value="1"/>
</dbReference>
<comment type="caution">
    <text evidence="2">The sequence shown here is derived from an EMBL/GenBank/DDBJ whole genome shotgun (WGS) entry which is preliminary data.</text>
</comment>
<keyword evidence="1" id="KW-0812">Transmembrane</keyword>
<dbReference type="InterPro" id="IPR012651">
    <property type="entry name" value="Thia_Transptr_ThiT"/>
</dbReference>
<dbReference type="RefSeq" id="WP_181459649.1">
    <property type="nucleotide sequence ID" value="NZ_JACEGE010000005.1"/>
</dbReference>
<dbReference type="Pfam" id="PF09515">
    <property type="entry name" value="Thia_YuaJ"/>
    <property type="match status" value="1"/>
</dbReference>
<feature type="transmembrane region" description="Helical" evidence="1">
    <location>
        <begin position="7"/>
        <end position="23"/>
    </location>
</feature>
<feature type="transmembrane region" description="Helical" evidence="1">
    <location>
        <begin position="112"/>
        <end position="130"/>
    </location>
</feature>
<evidence type="ECO:0000256" key="1">
    <source>
        <dbReference type="SAM" id="Phobius"/>
    </source>
</evidence>
<evidence type="ECO:0000313" key="3">
    <source>
        <dbReference type="Proteomes" id="UP000524462"/>
    </source>
</evidence>
<feature type="transmembrane region" description="Helical" evidence="1">
    <location>
        <begin position="80"/>
        <end position="100"/>
    </location>
</feature>
<name>A0A7V9WQP2_STRPO</name>
<dbReference type="EMBL" id="JACEGE010000005">
    <property type="protein sequence ID" value="MBA2795310.1"/>
    <property type="molecule type" value="Genomic_DNA"/>
</dbReference>